<feature type="transmembrane region" description="Helical" evidence="1">
    <location>
        <begin position="9"/>
        <end position="30"/>
    </location>
</feature>
<dbReference type="HOGENOM" id="CLU_003353_2_1_6"/>
<name>F6D100_MARPP</name>
<dbReference type="InterPro" id="IPR017731">
    <property type="entry name" value="TssM1-like"/>
</dbReference>
<proteinExistence type="predicted"/>
<dbReference type="eggNOG" id="COG3523">
    <property type="taxonomic scope" value="Bacteria"/>
</dbReference>
<keyword evidence="1" id="KW-0472">Membrane</keyword>
<dbReference type="PANTHER" id="PTHR36153:SF1">
    <property type="entry name" value="TYPE VI SECRETION SYSTEM COMPONENT TSSM1"/>
    <property type="match status" value="1"/>
</dbReference>
<gene>
    <name evidence="5" type="ordered locus">Mar181_0667</name>
</gene>
<dbReference type="EMBL" id="CP002771">
    <property type="protein sequence ID" value="AEF53723.1"/>
    <property type="molecule type" value="Genomic_DNA"/>
</dbReference>
<dbReference type="Proteomes" id="UP000009230">
    <property type="component" value="Chromosome"/>
</dbReference>
<feature type="transmembrane region" description="Helical" evidence="1">
    <location>
        <begin position="36"/>
        <end position="63"/>
    </location>
</feature>
<keyword evidence="6" id="KW-1185">Reference proteome</keyword>
<dbReference type="InterPro" id="IPR010623">
    <property type="entry name" value="IcmF_C"/>
</dbReference>
<keyword evidence="1" id="KW-1133">Transmembrane helix</keyword>
<dbReference type="STRING" id="491952.Mar181_0667"/>
<dbReference type="AlphaFoldDB" id="F6D100"/>
<organism evidence="5 6">
    <name type="scientific">Marinomonas posidonica (strain CECT 7376 / NCIMB 14433 / IVIA-Po-181)</name>
    <dbReference type="NCBI Taxonomy" id="491952"/>
    <lineage>
        <taxon>Bacteria</taxon>
        <taxon>Pseudomonadati</taxon>
        <taxon>Pseudomonadota</taxon>
        <taxon>Gammaproteobacteria</taxon>
        <taxon>Oceanospirillales</taxon>
        <taxon>Oceanospirillaceae</taxon>
        <taxon>Marinomonas</taxon>
    </lineage>
</organism>
<dbReference type="KEGG" id="mpc:Mar181_0667"/>
<dbReference type="NCBIfam" id="TIGR03348">
    <property type="entry name" value="VI_IcmF"/>
    <property type="match status" value="1"/>
</dbReference>
<feature type="domain" description="Type VI secretion system component TssM1 N-terminal" evidence="4">
    <location>
        <begin position="169"/>
        <end position="416"/>
    </location>
</feature>
<feature type="domain" description="Type VI secretion system IcmF C-terminal" evidence="2">
    <location>
        <begin position="1001"/>
        <end position="1105"/>
    </location>
</feature>
<protein>
    <submittedName>
        <fullName evidence="5">Type VI secretion protein IcmF</fullName>
    </submittedName>
</protein>
<evidence type="ECO:0000259" key="2">
    <source>
        <dbReference type="Pfam" id="PF06744"/>
    </source>
</evidence>
<dbReference type="InterPro" id="IPR009612">
    <property type="entry name" value="IcmF-rel"/>
</dbReference>
<keyword evidence="1" id="KW-0812">Transmembrane</keyword>
<dbReference type="OrthoDB" id="9758229at2"/>
<evidence type="ECO:0000313" key="5">
    <source>
        <dbReference type="EMBL" id="AEF53723.1"/>
    </source>
</evidence>
<accession>F6D100</accession>
<dbReference type="InterPro" id="IPR025743">
    <property type="entry name" value="TssM1_N"/>
</dbReference>
<sequence>MRKEKNKAVFFLVIMLAFLILSSCALWFFDLFSMEIYWALFLEIFGVILFSALLSWICMRLFLKEKEDQADKKIIEFHKRRLKKVFNQAWYKQAKSNSSPYQFPWYFFISDNSEKEDVLIEKMGFEAIEGDEADVSNSPIKFWLSDTSVLVSFSLSSKADSFQEQVDYLIQLIAKKRERQAINGVITALNVSDLLSLDDMEVSDCSKRYRSFIKMLNNRFGLSLPIYSLFTHMAEITDFCEVFSTLDEKAREKPFGALMPVTSLKGFDKEWFDNSFDTIQKDLSNSISLFLTKQLNSEYRESLISGLFQINALRTDLEGFLERLFYEHHYDDKPLYFRGYFFVNAGQESSHTDLLSMMHASDLGYQKFSTSNSNGSSLSLFNKDLVRKYIVRESKIVGVNRRKETVFRLTKTFVYSGLFCTFIGFLVLIKANFDYQQTLDQNANIQLDQYKENLKSNVIISDDLSSPVFSVYELREIYLSYQAETPWYVTDYLPDSSIEKVVKNAYYSELKGVLLDLMNDYLMKDMFVYSKLDDKVKSLQLLNIYQILFDPHREDVDVLVNYYVNALTEEGEGEGLLLNRFAVLAKDLFATTAIPESKNIALVELVRSSLTSEDMSELLYQHILQHPDFRKRIDLRKKLGPSYQDVFNFKDGYSGYLIPYLFTAEGFKDLYTSTGFELASEAIQSYEGVMGRLNGEAEINRINRQLRDRYIEDYIRYWKDFASNVEWVPTQGWGDSKQQLLIASDAIFSPLTYFYKLIDENTRLKFSDSAGEDPKALVDEMLKDQKETANRVALSIQTPFAFINKLVSSDDTGQSQLGLALSQMKKTLSWVEQYKDVKSRELYFFEQLNDADSSNPLSLLSEMSVDYQDEILPKLLEGQAYNINNLAMKEVENKLDKDWGDVFSFYNKYLKGRYPVSKTSSKDINISDFKAFFGDTGVVNSFLNKYQSNFDPSENDELVINSFLPNQYIVISERFKSFVTSWKNVRSTLFDKGVPSFTFYMKAESLSPDLTKLTVSGEGSLFSYSNGPALWKKLEWPTAANVTSELMVKLEDTEGNAYVNRVDGVWNWMRLIDLMGGARLPGSDDVSLVYKNNKSKAILRIKSDSEFSALMPDFFSGLQVPDIL</sequence>
<dbReference type="RefSeq" id="WP_013795200.1">
    <property type="nucleotide sequence ID" value="NC_015559.1"/>
</dbReference>
<reference evidence="5 6" key="1">
    <citation type="journal article" date="2012" name="Stand. Genomic Sci.">
        <title>Complete genome sequence of Marinomonas posidonica type strain (IVIA-Po-181(T)).</title>
        <authorList>
            <person name="Lucas-Elio P."/>
            <person name="Goodwin L."/>
            <person name="Woyke T."/>
            <person name="Pitluck S."/>
            <person name="Nolan M."/>
            <person name="Kyrpides N.C."/>
            <person name="Detter J.C."/>
            <person name="Copeland A."/>
            <person name="Lu M."/>
            <person name="Bruce D."/>
            <person name="Detter C."/>
            <person name="Tapia R."/>
            <person name="Han S."/>
            <person name="Land M.L."/>
            <person name="Ivanova N."/>
            <person name="Mikhailova N."/>
            <person name="Johnston A.W."/>
            <person name="Sanchez-Amat A."/>
        </authorList>
    </citation>
    <scope>NUCLEOTIDE SEQUENCE [LARGE SCALE GENOMIC DNA]</scope>
    <source>
        <strain evidence="6">CECT 7376 / NCIMB 14433 / IVIA-Po-181</strain>
    </source>
</reference>
<evidence type="ECO:0000259" key="3">
    <source>
        <dbReference type="Pfam" id="PF06761"/>
    </source>
</evidence>
<dbReference type="Pfam" id="PF06744">
    <property type="entry name" value="IcmF_C"/>
    <property type="match status" value="1"/>
</dbReference>
<dbReference type="Pfam" id="PF14331">
    <property type="entry name" value="IcmF-related_N"/>
    <property type="match status" value="1"/>
</dbReference>
<dbReference type="Pfam" id="PF06761">
    <property type="entry name" value="IcmF-related"/>
    <property type="match status" value="1"/>
</dbReference>
<dbReference type="PROSITE" id="PS51257">
    <property type="entry name" value="PROKAR_LIPOPROTEIN"/>
    <property type="match status" value="1"/>
</dbReference>
<evidence type="ECO:0000256" key="1">
    <source>
        <dbReference type="SAM" id="Phobius"/>
    </source>
</evidence>
<dbReference type="PANTHER" id="PTHR36153">
    <property type="entry name" value="INNER MEMBRANE PROTEIN-RELATED"/>
    <property type="match status" value="1"/>
</dbReference>
<dbReference type="InterPro" id="IPR053156">
    <property type="entry name" value="T6SS_TssM-like"/>
</dbReference>
<feature type="transmembrane region" description="Helical" evidence="1">
    <location>
        <begin position="412"/>
        <end position="429"/>
    </location>
</feature>
<evidence type="ECO:0000313" key="6">
    <source>
        <dbReference type="Proteomes" id="UP000009230"/>
    </source>
</evidence>
<feature type="domain" description="IcmF-related" evidence="3">
    <location>
        <begin position="475"/>
        <end position="763"/>
    </location>
</feature>
<evidence type="ECO:0000259" key="4">
    <source>
        <dbReference type="Pfam" id="PF14331"/>
    </source>
</evidence>